<reference evidence="2 3" key="1">
    <citation type="submission" date="2016-04" db="EMBL/GenBank/DDBJ databases">
        <title>Complete genome sequence of Dokdonella koreensis DS-123T.</title>
        <authorList>
            <person name="Kim J.F."/>
            <person name="Lee H."/>
            <person name="Kwak M.-J."/>
        </authorList>
    </citation>
    <scope>NUCLEOTIDE SEQUENCE [LARGE SCALE GENOMIC DNA]</scope>
    <source>
        <strain evidence="2 3">DS-123</strain>
    </source>
</reference>
<dbReference type="AlphaFoldDB" id="A0A160DU40"/>
<dbReference type="InterPro" id="IPR002559">
    <property type="entry name" value="Transposase_11"/>
</dbReference>
<evidence type="ECO:0000313" key="2">
    <source>
        <dbReference type="EMBL" id="ANB17945.1"/>
    </source>
</evidence>
<proteinExistence type="predicted"/>
<name>A0A160DU40_9GAMM</name>
<feature type="domain" description="Transposase IS4-like" evidence="1">
    <location>
        <begin position="32"/>
        <end position="89"/>
    </location>
</feature>
<dbReference type="GO" id="GO:0004803">
    <property type="term" value="F:transposase activity"/>
    <property type="evidence" value="ECO:0007669"/>
    <property type="project" value="InterPro"/>
</dbReference>
<dbReference type="Proteomes" id="UP000076830">
    <property type="component" value="Chromosome"/>
</dbReference>
<gene>
    <name evidence="2" type="ORF">I596_1923</name>
</gene>
<dbReference type="PANTHER" id="PTHR46637">
    <property type="entry name" value="TIS1421-TRANSPOSASE PROTEIN A"/>
    <property type="match status" value="1"/>
</dbReference>
<dbReference type="GO" id="GO:0006313">
    <property type="term" value="P:DNA transposition"/>
    <property type="evidence" value="ECO:0007669"/>
    <property type="project" value="InterPro"/>
</dbReference>
<protein>
    <submittedName>
        <fullName evidence="2">Transposase</fullName>
    </submittedName>
</protein>
<dbReference type="GO" id="GO:0003677">
    <property type="term" value="F:DNA binding"/>
    <property type="evidence" value="ECO:0007669"/>
    <property type="project" value="InterPro"/>
</dbReference>
<organism evidence="2 3">
    <name type="scientific">Dokdonella koreensis DS-123</name>
    <dbReference type="NCBI Taxonomy" id="1300342"/>
    <lineage>
        <taxon>Bacteria</taxon>
        <taxon>Pseudomonadati</taxon>
        <taxon>Pseudomonadota</taxon>
        <taxon>Gammaproteobacteria</taxon>
        <taxon>Lysobacterales</taxon>
        <taxon>Rhodanobacteraceae</taxon>
        <taxon>Dokdonella</taxon>
    </lineage>
</organism>
<dbReference type="PANTHER" id="PTHR46637:SF1">
    <property type="entry name" value="BLL5188 PROTEIN"/>
    <property type="match status" value="1"/>
</dbReference>
<keyword evidence="3" id="KW-1185">Reference proteome</keyword>
<dbReference type="EMBL" id="CP015249">
    <property type="protein sequence ID" value="ANB17945.1"/>
    <property type="molecule type" value="Genomic_DNA"/>
</dbReference>
<dbReference type="Pfam" id="PF01609">
    <property type="entry name" value="DDE_Tnp_1"/>
    <property type="match status" value="1"/>
</dbReference>
<dbReference type="InterPro" id="IPR052909">
    <property type="entry name" value="Transposase_6_like"/>
</dbReference>
<evidence type="ECO:0000259" key="1">
    <source>
        <dbReference type="Pfam" id="PF01609"/>
    </source>
</evidence>
<sequence>MVHRRHARWSKTGAWKRVFKALAQDAGNEYAMIDATIVRVHQRSAGAKRGLAIGRCRGGPSTTIHATVDALGNPTGFHLTPGQVHDLEGTAGGH</sequence>
<dbReference type="KEGG" id="dko:I596_1923"/>
<evidence type="ECO:0000313" key="3">
    <source>
        <dbReference type="Proteomes" id="UP000076830"/>
    </source>
</evidence>
<accession>A0A160DU40</accession>